<dbReference type="GO" id="GO:0009555">
    <property type="term" value="P:pollen development"/>
    <property type="evidence" value="ECO:0007669"/>
    <property type="project" value="UniProtKB-ARBA"/>
</dbReference>
<keyword evidence="5" id="KW-0238">DNA-binding</keyword>
<dbReference type="InterPro" id="IPR017930">
    <property type="entry name" value="Myb_dom"/>
</dbReference>
<protein>
    <submittedName>
        <fullName evidence="10">Uncharacterized protein</fullName>
    </submittedName>
</protein>
<dbReference type="FunFam" id="1.10.10.60:FF:000015">
    <property type="entry name" value="Transcription factor RAX3"/>
    <property type="match status" value="1"/>
</dbReference>
<dbReference type="Gene3D" id="1.10.10.60">
    <property type="entry name" value="Homeodomain-like"/>
    <property type="match status" value="2"/>
</dbReference>
<name>A0A834GGN4_RHOSS</name>
<keyword evidence="3" id="KW-0677">Repeat</keyword>
<dbReference type="GO" id="GO:0003677">
    <property type="term" value="F:DNA binding"/>
    <property type="evidence" value="ECO:0007669"/>
    <property type="project" value="UniProtKB-KW"/>
</dbReference>
<dbReference type="AlphaFoldDB" id="A0A834GGN4"/>
<organism evidence="10 11">
    <name type="scientific">Rhododendron simsii</name>
    <name type="common">Sims's rhododendron</name>
    <dbReference type="NCBI Taxonomy" id="118357"/>
    <lineage>
        <taxon>Eukaryota</taxon>
        <taxon>Viridiplantae</taxon>
        <taxon>Streptophyta</taxon>
        <taxon>Embryophyta</taxon>
        <taxon>Tracheophyta</taxon>
        <taxon>Spermatophyta</taxon>
        <taxon>Magnoliopsida</taxon>
        <taxon>eudicotyledons</taxon>
        <taxon>Gunneridae</taxon>
        <taxon>Pentapetalae</taxon>
        <taxon>asterids</taxon>
        <taxon>Ericales</taxon>
        <taxon>Ericaceae</taxon>
        <taxon>Ericoideae</taxon>
        <taxon>Rhodoreae</taxon>
        <taxon>Rhododendron</taxon>
    </lineage>
</organism>
<dbReference type="SUPFAM" id="SSF46689">
    <property type="entry name" value="Homeodomain-like"/>
    <property type="match status" value="1"/>
</dbReference>
<dbReference type="InterPro" id="IPR015495">
    <property type="entry name" value="Myb_TF_plants"/>
</dbReference>
<dbReference type="CDD" id="cd00167">
    <property type="entry name" value="SANT"/>
    <property type="match status" value="2"/>
</dbReference>
<evidence type="ECO:0000256" key="3">
    <source>
        <dbReference type="ARBA" id="ARBA00022737"/>
    </source>
</evidence>
<keyword evidence="2" id="KW-0217">Developmental protein</keyword>
<evidence type="ECO:0000256" key="1">
    <source>
        <dbReference type="ARBA" id="ARBA00004123"/>
    </source>
</evidence>
<dbReference type="PROSITE" id="PS50090">
    <property type="entry name" value="MYB_LIKE"/>
    <property type="match status" value="2"/>
</dbReference>
<dbReference type="OrthoDB" id="2143914at2759"/>
<dbReference type="PANTHER" id="PTHR47994">
    <property type="entry name" value="F14D16.11-RELATED"/>
    <property type="match status" value="1"/>
</dbReference>
<accession>A0A834GGN4</accession>
<keyword evidence="4" id="KW-0805">Transcription regulation</keyword>
<comment type="subcellular location">
    <subcellularLocation>
        <location evidence="1">Nucleus</location>
    </subcellularLocation>
</comment>
<dbReference type="Pfam" id="PF00249">
    <property type="entry name" value="Myb_DNA-binding"/>
    <property type="match status" value="2"/>
</dbReference>
<dbReference type="PROSITE" id="PS51294">
    <property type="entry name" value="HTH_MYB"/>
    <property type="match status" value="2"/>
</dbReference>
<dbReference type="Proteomes" id="UP000626092">
    <property type="component" value="Unassembled WGS sequence"/>
</dbReference>
<dbReference type="InterPro" id="IPR009057">
    <property type="entry name" value="Homeodomain-like_sf"/>
</dbReference>
<evidence type="ECO:0000256" key="2">
    <source>
        <dbReference type="ARBA" id="ARBA00022473"/>
    </source>
</evidence>
<dbReference type="InterPro" id="IPR001005">
    <property type="entry name" value="SANT/Myb"/>
</dbReference>
<evidence type="ECO:0000313" key="11">
    <source>
        <dbReference type="Proteomes" id="UP000626092"/>
    </source>
</evidence>
<evidence type="ECO:0000256" key="6">
    <source>
        <dbReference type="ARBA" id="ARBA00023163"/>
    </source>
</evidence>
<comment type="caution">
    <text evidence="10">The sequence shown here is derived from an EMBL/GenBank/DDBJ whole genome shotgun (WGS) entry which is preliminary data.</text>
</comment>
<dbReference type="PANTHER" id="PTHR47994:SF5">
    <property type="entry name" value="F14D16.11-RELATED"/>
    <property type="match status" value="1"/>
</dbReference>
<feature type="domain" description="Myb-like" evidence="8">
    <location>
        <begin position="10"/>
        <end position="62"/>
    </location>
</feature>
<keyword evidence="7" id="KW-0539">Nucleus</keyword>
<feature type="domain" description="Myb-like" evidence="8">
    <location>
        <begin position="63"/>
        <end position="113"/>
    </location>
</feature>
<keyword evidence="11" id="KW-1185">Reference proteome</keyword>
<evidence type="ECO:0000256" key="5">
    <source>
        <dbReference type="ARBA" id="ARBA00023125"/>
    </source>
</evidence>
<keyword evidence="6" id="KW-0804">Transcription</keyword>
<dbReference type="SMART" id="SM00717">
    <property type="entry name" value="SANT"/>
    <property type="match status" value="2"/>
</dbReference>
<reference evidence="10" key="1">
    <citation type="submission" date="2019-11" db="EMBL/GenBank/DDBJ databases">
        <authorList>
            <person name="Liu Y."/>
            <person name="Hou J."/>
            <person name="Li T.-Q."/>
            <person name="Guan C.-H."/>
            <person name="Wu X."/>
            <person name="Wu H.-Z."/>
            <person name="Ling F."/>
            <person name="Zhang R."/>
            <person name="Shi X.-G."/>
            <person name="Ren J.-P."/>
            <person name="Chen E.-F."/>
            <person name="Sun J.-M."/>
        </authorList>
    </citation>
    <scope>NUCLEOTIDE SEQUENCE</scope>
    <source>
        <strain evidence="10">Adult_tree_wgs_1</strain>
        <tissue evidence="10">Leaves</tissue>
    </source>
</reference>
<feature type="domain" description="HTH myb-type" evidence="9">
    <location>
        <begin position="67"/>
        <end position="117"/>
    </location>
</feature>
<evidence type="ECO:0000313" key="10">
    <source>
        <dbReference type="EMBL" id="KAF7129863.1"/>
    </source>
</evidence>
<evidence type="ECO:0000256" key="7">
    <source>
        <dbReference type="ARBA" id="ARBA00023242"/>
    </source>
</evidence>
<evidence type="ECO:0000259" key="9">
    <source>
        <dbReference type="PROSITE" id="PS51294"/>
    </source>
</evidence>
<sequence>MMGRPPCCDKSNVKRGLWTPEEDAKILAYVGNNGVGNWTLVPQKAGLNRCGKSCRLRWTNYLRPDLKHDNFTPEEEQLILDFHQAIGSRWSLIAKQLPGRTDNDVKNHWNTKLKKKLSKMGIDPVTHKPFSQILSDYGKISSLPNTRNPIPSTNNMQVSVSGLTFLPMESSISKPFPQQFQGESFPNQPYFYTEISSSASSSSGSCSFPQLRSPQSFPCPQAQAPVITPPSPRWSTEFLVGNPIQSADTEIFSSAFSPQLSEVGQEKACGAMSNGGQKKHLSEPASSSASSFVEAILDRDSEMQMEFPEFMNEYFNY</sequence>
<dbReference type="GO" id="GO:0005634">
    <property type="term" value="C:nucleus"/>
    <property type="evidence" value="ECO:0007669"/>
    <property type="project" value="UniProtKB-SubCell"/>
</dbReference>
<dbReference type="FunFam" id="1.10.10.60:FF:000204">
    <property type="entry name" value="transcription factor MYB80"/>
    <property type="match status" value="1"/>
</dbReference>
<proteinExistence type="predicted"/>
<evidence type="ECO:0000256" key="4">
    <source>
        <dbReference type="ARBA" id="ARBA00023015"/>
    </source>
</evidence>
<gene>
    <name evidence="10" type="ORF">RHSIM_Rhsim10G0029600</name>
</gene>
<evidence type="ECO:0000259" key="8">
    <source>
        <dbReference type="PROSITE" id="PS50090"/>
    </source>
</evidence>
<dbReference type="GO" id="GO:0048658">
    <property type="term" value="P:anther wall tapetum development"/>
    <property type="evidence" value="ECO:0007669"/>
    <property type="project" value="UniProtKB-ARBA"/>
</dbReference>
<dbReference type="EMBL" id="WJXA01000010">
    <property type="protein sequence ID" value="KAF7129863.1"/>
    <property type="molecule type" value="Genomic_DNA"/>
</dbReference>
<feature type="domain" description="HTH myb-type" evidence="9">
    <location>
        <begin position="10"/>
        <end position="66"/>
    </location>
</feature>